<protein>
    <submittedName>
        <fullName evidence="3">Vascular cell adhesion protein 1</fullName>
    </submittedName>
</protein>
<accession>A0AAV4HBI8</accession>
<dbReference type="Gene3D" id="2.60.40.10">
    <property type="entry name" value="Immunoglobulins"/>
    <property type="match status" value="3"/>
</dbReference>
<evidence type="ECO:0000313" key="4">
    <source>
        <dbReference type="Proteomes" id="UP000762676"/>
    </source>
</evidence>
<feature type="non-terminal residue" evidence="3">
    <location>
        <position position="1"/>
    </location>
</feature>
<feature type="compositionally biased region" description="Polar residues" evidence="1">
    <location>
        <begin position="782"/>
        <end position="797"/>
    </location>
</feature>
<proteinExistence type="predicted"/>
<dbReference type="Proteomes" id="UP000762676">
    <property type="component" value="Unassembled WGS sequence"/>
</dbReference>
<feature type="domain" description="Ig-like" evidence="2">
    <location>
        <begin position="68"/>
        <end position="146"/>
    </location>
</feature>
<organism evidence="3 4">
    <name type="scientific">Elysia marginata</name>
    <dbReference type="NCBI Taxonomy" id="1093978"/>
    <lineage>
        <taxon>Eukaryota</taxon>
        <taxon>Metazoa</taxon>
        <taxon>Spiralia</taxon>
        <taxon>Lophotrochozoa</taxon>
        <taxon>Mollusca</taxon>
        <taxon>Gastropoda</taxon>
        <taxon>Heterobranchia</taxon>
        <taxon>Euthyneura</taxon>
        <taxon>Panpulmonata</taxon>
        <taxon>Sacoglossa</taxon>
        <taxon>Placobranchoidea</taxon>
        <taxon>Plakobranchidae</taxon>
        <taxon>Elysia</taxon>
    </lineage>
</organism>
<feature type="compositionally biased region" description="Polar residues" evidence="1">
    <location>
        <begin position="421"/>
        <end position="433"/>
    </location>
</feature>
<gene>
    <name evidence="3" type="ORF">ElyMa_006250100</name>
</gene>
<feature type="domain" description="Ig-like" evidence="2">
    <location>
        <begin position="284"/>
        <end position="369"/>
    </location>
</feature>
<name>A0AAV4HBI8_9GAST</name>
<dbReference type="PANTHER" id="PTHR45889">
    <property type="entry name" value="IG-LIKE DOMAIN-CONTAINING PROTEIN"/>
    <property type="match status" value="1"/>
</dbReference>
<dbReference type="Pfam" id="PF13895">
    <property type="entry name" value="Ig_2"/>
    <property type="match status" value="1"/>
</dbReference>
<dbReference type="InterPro" id="IPR013783">
    <property type="entry name" value="Ig-like_fold"/>
</dbReference>
<dbReference type="PANTHER" id="PTHR45889:SF8">
    <property type="entry name" value="IG-LIKE DOMAIN-CONTAINING PROTEIN"/>
    <property type="match status" value="1"/>
</dbReference>
<dbReference type="InterPro" id="IPR036179">
    <property type="entry name" value="Ig-like_dom_sf"/>
</dbReference>
<dbReference type="SUPFAM" id="SSF48726">
    <property type="entry name" value="Immunoglobulin"/>
    <property type="match status" value="2"/>
</dbReference>
<evidence type="ECO:0000256" key="1">
    <source>
        <dbReference type="SAM" id="MobiDB-lite"/>
    </source>
</evidence>
<dbReference type="InterPro" id="IPR007110">
    <property type="entry name" value="Ig-like_dom"/>
</dbReference>
<evidence type="ECO:0000313" key="3">
    <source>
        <dbReference type="EMBL" id="GFR94443.1"/>
    </source>
</evidence>
<reference evidence="3 4" key="1">
    <citation type="journal article" date="2021" name="Elife">
        <title>Chloroplast acquisition without the gene transfer in kleptoplastic sea slugs, Plakobranchus ocellatus.</title>
        <authorList>
            <person name="Maeda T."/>
            <person name="Takahashi S."/>
            <person name="Yoshida T."/>
            <person name="Shimamura S."/>
            <person name="Takaki Y."/>
            <person name="Nagai Y."/>
            <person name="Toyoda A."/>
            <person name="Suzuki Y."/>
            <person name="Arimoto A."/>
            <person name="Ishii H."/>
            <person name="Satoh N."/>
            <person name="Nishiyama T."/>
            <person name="Hasebe M."/>
            <person name="Maruyama T."/>
            <person name="Minagawa J."/>
            <person name="Obokata J."/>
            <person name="Shigenobu S."/>
        </authorList>
    </citation>
    <scope>NUCLEOTIDE SEQUENCE [LARGE SCALE GENOMIC DNA]</scope>
</reference>
<evidence type="ECO:0000259" key="2">
    <source>
        <dbReference type="PROSITE" id="PS50835"/>
    </source>
</evidence>
<feature type="region of interest" description="Disordered" evidence="1">
    <location>
        <begin position="837"/>
        <end position="856"/>
    </location>
</feature>
<feature type="region of interest" description="Disordered" evidence="1">
    <location>
        <begin position="763"/>
        <end position="826"/>
    </location>
</feature>
<sequence>LLADTVDNVVGIFNATAVLLDSSLIGLADLQRSTEDLPWSTGLFMTCFWRSREETASLLSAKPTCGLVEEGHSTALTCETTGCSASTLTWRTLESRSSVVVTCRSNGCGGLFDSYFPTTMSSTRSTLTISSVSRVTPFNMETKWSCSPCSRGYRTVCDKLQVYAKPQNPSCTLSENTGSGDITSVTVTCSTSKVYPQAKCSFFKETNGGNSVKVNNGPVYTHTPIPATATTPVYYRSQCSVNVSVQELGEGTHSFLGYIYPGVTRGKNLVNGSPADKDVTLSFPQVSQTCLTNMGQGYFIGKSARCTCRATSDGYPRGSAQWYKGDQTVGTNGDLDITYNKNNPEQVYTCEAKSTLGRKPGSLLRAKFAFIVPDSVQIASSSSKVNLCDNNNQVQMTCEISRDHVSPAPTFSFSVDGPRSQGPQPGTDSSDGNYYQSRFSLSPDVGGQYQVTCRVTNSVTNTWQIKSTQITFNKAPPGPPQVTVTGQTYRGISPSNIVTLAEGYIGDVTCRVEGGYPGAHSTQLKCGQLENTGDGNTATVRFTTVTLTRDLNGTVCTCTSQHDSGCYNNRETRYTLKILYAPEVTFTKSSPRTEFNKGDNFDFTCSAQGNPDPTSVILTRERNDDIIKSVQSAHLTHALDSLECLDTGVYICSGQNSQGTTSKEISISVNCTYMVPVERPDIVNTLRTTETSRPGHYEDIDGVHNTTHAPLVSTSSPPLLRQDQNITETSADTHTTLVSASQPPGNAQYETISDMVQQSGLYNSTSSQDVEPPNIYRRPKPETSSNTDHGVSGTYNNYAPGDHGETPDTGPRSKPTETTVTSLPAKNYVNVELTSVAGNTSNRKPHQQAYENVDMS</sequence>
<keyword evidence="4" id="KW-1185">Reference proteome</keyword>
<dbReference type="PROSITE" id="PS50835">
    <property type="entry name" value="IG_LIKE"/>
    <property type="match status" value="3"/>
</dbReference>
<comment type="caution">
    <text evidence="3">The sequence shown here is derived from an EMBL/GenBank/DDBJ whole genome shotgun (WGS) entry which is preliminary data.</text>
</comment>
<feature type="region of interest" description="Disordered" evidence="1">
    <location>
        <begin position="409"/>
        <end position="433"/>
    </location>
</feature>
<dbReference type="EMBL" id="BMAT01012548">
    <property type="protein sequence ID" value="GFR94443.1"/>
    <property type="molecule type" value="Genomic_DNA"/>
</dbReference>
<dbReference type="AlphaFoldDB" id="A0AAV4HBI8"/>
<feature type="domain" description="Ig-like" evidence="2">
    <location>
        <begin position="582"/>
        <end position="668"/>
    </location>
</feature>